<keyword evidence="1" id="KW-0812">Transmembrane</keyword>
<dbReference type="AlphaFoldDB" id="A0A2T2WSL8"/>
<reference evidence="2 3" key="1">
    <citation type="journal article" date="2014" name="BMC Genomics">
        <title>Comparison of environmental and isolate Sulfobacillus genomes reveals diverse carbon, sulfur, nitrogen, and hydrogen metabolisms.</title>
        <authorList>
            <person name="Justice N.B."/>
            <person name="Norman A."/>
            <person name="Brown C.T."/>
            <person name="Singh A."/>
            <person name="Thomas B.C."/>
            <person name="Banfield J.F."/>
        </authorList>
    </citation>
    <scope>NUCLEOTIDE SEQUENCE [LARGE SCALE GENOMIC DNA]</scope>
    <source>
        <strain evidence="2">AMDSBA4</strain>
    </source>
</reference>
<evidence type="ECO:0000256" key="1">
    <source>
        <dbReference type="SAM" id="Phobius"/>
    </source>
</evidence>
<accession>A0A2T2WSL8</accession>
<evidence type="ECO:0000313" key="2">
    <source>
        <dbReference type="EMBL" id="PSR25229.1"/>
    </source>
</evidence>
<sequence length="70" mass="8351">MMRNAEDILVGVWMFFIFCIIAVQTVIGFRFSDKSQVAIVLKKYWWWRGLRYVAWPLTIVTWGGWVSLHL</sequence>
<protein>
    <submittedName>
        <fullName evidence="2">Uncharacterized protein</fullName>
    </submittedName>
</protein>
<feature type="transmembrane region" description="Helical" evidence="1">
    <location>
        <begin position="52"/>
        <end position="68"/>
    </location>
</feature>
<evidence type="ECO:0000313" key="3">
    <source>
        <dbReference type="Proteomes" id="UP000242972"/>
    </source>
</evidence>
<dbReference type="EMBL" id="PXYW01000155">
    <property type="protein sequence ID" value="PSR25229.1"/>
    <property type="molecule type" value="Genomic_DNA"/>
</dbReference>
<gene>
    <name evidence="2" type="ORF">C7B46_20735</name>
</gene>
<dbReference type="Proteomes" id="UP000242972">
    <property type="component" value="Unassembled WGS sequence"/>
</dbReference>
<keyword evidence="1" id="KW-1133">Transmembrane helix</keyword>
<organism evidence="2 3">
    <name type="scientific">Sulfobacillus benefaciens</name>
    <dbReference type="NCBI Taxonomy" id="453960"/>
    <lineage>
        <taxon>Bacteria</taxon>
        <taxon>Bacillati</taxon>
        <taxon>Bacillota</taxon>
        <taxon>Clostridia</taxon>
        <taxon>Eubacteriales</taxon>
        <taxon>Clostridiales Family XVII. Incertae Sedis</taxon>
        <taxon>Sulfobacillus</taxon>
    </lineage>
</organism>
<comment type="caution">
    <text evidence="2">The sequence shown here is derived from an EMBL/GenBank/DDBJ whole genome shotgun (WGS) entry which is preliminary data.</text>
</comment>
<keyword evidence="1" id="KW-0472">Membrane</keyword>
<proteinExistence type="predicted"/>
<feature type="transmembrane region" description="Helical" evidence="1">
    <location>
        <begin position="12"/>
        <end position="31"/>
    </location>
</feature>
<name>A0A2T2WSL8_9FIRM</name>